<dbReference type="InterPro" id="IPR039552">
    <property type="entry name" value="IS66_C"/>
</dbReference>
<dbReference type="EMBL" id="CP005973">
    <property type="protein sequence ID" value="AJR05506.1"/>
    <property type="molecule type" value="Genomic_DNA"/>
</dbReference>
<feature type="domain" description="Transposase IS66 central" evidence="1">
    <location>
        <begin position="4"/>
        <end position="62"/>
    </location>
</feature>
<dbReference type="PANTHER" id="PTHR33678:SF1">
    <property type="entry name" value="BLL1576 PROTEIN"/>
    <property type="match status" value="1"/>
</dbReference>
<feature type="domain" description="Transposase IS66 C-terminal" evidence="2">
    <location>
        <begin position="69"/>
        <end position="106"/>
    </location>
</feature>
<reference evidence="3 4" key="1">
    <citation type="submission" date="2013-05" db="EMBL/GenBank/DDBJ databases">
        <title>Complete genome sequence of the lipase-producing bacterium Photobacterium gaetbulicola Gung47.</title>
        <authorList>
            <person name="Kim Y.-O."/>
        </authorList>
    </citation>
    <scope>NUCLEOTIDE SEQUENCE [LARGE SCALE GENOMIC DNA]</scope>
    <source>
        <strain evidence="3 4">Gung47</strain>
    </source>
</reference>
<evidence type="ECO:0000313" key="4">
    <source>
        <dbReference type="Proteomes" id="UP000032303"/>
    </source>
</evidence>
<dbReference type="HOGENOM" id="CLU_023034_5_2_6"/>
<evidence type="ECO:0000259" key="2">
    <source>
        <dbReference type="Pfam" id="PF13817"/>
    </source>
</evidence>
<dbReference type="Pfam" id="PF03050">
    <property type="entry name" value="DDE_Tnp_IS66"/>
    <property type="match status" value="1"/>
</dbReference>
<dbReference type="STRING" id="658445.H744_1c0481"/>
<evidence type="ECO:0000259" key="1">
    <source>
        <dbReference type="Pfam" id="PF03050"/>
    </source>
</evidence>
<dbReference type="KEGG" id="pgb:H744_1c0481"/>
<keyword evidence="4" id="KW-1185">Reference proteome</keyword>
<dbReference type="Pfam" id="PF13817">
    <property type="entry name" value="DDE_Tnp_IS66_C"/>
    <property type="match status" value="1"/>
</dbReference>
<dbReference type="AlphaFoldDB" id="A0A0C5W281"/>
<dbReference type="PATRIC" id="fig|658445.3.peg.525"/>
<dbReference type="Proteomes" id="UP000032303">
    <property type="component" value="Chromosome 1"/>
</dbReference>
<evidence type="ECO:0000313" key="3">
    <source>
        <dbReference type="EMBL" id="AJR05506.1"/>
    </source>
</evidence>
<accession>A0A0C5W281</accession>
<dbReference type="PANTHER" id="PTHR33678">
    <property type="entry name" value="BLL1576 PROTEIN"/>
    <property type="match status" value="1"/>
</dbReference>
<name>A0A0C5W281_9GAMM</name>
<organism evidence="3 4">
    <name type="scientific">Photobacterium gaetbulicola Gung47</name>
    <dbReference type="NCBI Taxonomy" id="658445"/>
    <lineage>
        <taxon>Bacteria</taxon>
        <taxon>Pseudomonadati</taxon>
        <taxon>Pseudomonadota</taxon>
        <taxon>Gammaproteobacteria</taxon>
        <taxon>Vibrionales</taxon>
        <taxon>Vibrionaceae</taxon>
        <taxon>Photobacterium</taxon>
    </lineage>
</organism>
<proteinExistence type="predicted"/>
<dbReference type="InterPro" id="IPR004291">
    <property type="entry name" value="Transposase_IS66_central"/>
</dbReference>
<gene>
    <name evidence="3" type="ORF">H744_1c0481</name>
</gene>
<protein>
    <submittedName>
        <fullName evidence="3">Putative transposase IS66</fullName>
    </submittedName>
</protein>
<dbReference type="InterPro" id="IPR052344">
    <property type="entry name" value="Transposase-related"/>
</dbReference>
<sequence>MAGWIRRQRNCFLKSPMGKTVCYALKQWPYLERYVEDGDYPIDNNRVERKTWLFADTQRGANASATLFSIMLSCRANGVDPYAYLRHVLMELPQREEGCDVSDLLPCSNTIVQ</sequence>